<dbReference type="EMBL" id="BNCO01000024">
    <property type="protein sequence ID" value="GIL56443.1"/>
    <property type="molecule type" value="Genomic_DNA"/>
</dbReference>
<dbReference type="Proteomes" id="UP000747399">
    <property type="component" value="Unassembled WGS sequence"/>
</dbReference>
<organism evidence="1 2">
    <name type="scientific">Volvox africanus</name>
    <dbReference type="NCBI Taxonomy" id="51714"/>
    <lineage>
        <taxon>Eukaryota</taxon>
        <taxon>Viridiplantae</taxon>
        <taxon>Chlorophyta</taxon>
        <taxon>core chlorophytes</taxon>
        <taxon>Chlorophyceae</taxon>
        <taxon>CS clade</taxon>
        <taxon>Chlamydomonadales</taxon>
        <taxon>Volvocaceae</taxon>
        <taxon>Volvox</taxon>
    </lineage>
</organism>
<proteinExistence type="predicted"/>
<evidence type="ECO:0000313" key="2">
    <source>
        <dbReference type="Proteomes" id="UP000747399"/>
    </source>
</evidence>
<sequence length="107" mass="10770">AAAAAAATAATALLPPQLSPLPRPTLLAGLTGGFSTRTQTRALDRALRDAGGPDRVLLQPWFEMEQQLLAQMALPFGRTELRAGPGAPGAGGAVFGVFGGGLPGILP</sequence>
<accession>A0A8J4B8N5</accession>
<keyword evidence="2" id="KW-1185">Reference proteome</keyword>
<feature type="non-terminal residue" evidence="1">
    <location>
        <position position="1"/>
    </location>
</feature>
<name>A0A8J4B8N5_9CHLO</name>
<gene>
    <name evidence="1" type="ORF">Vafri_11801</name>
</gene>
<protein>
    <submittedName>
        <fullName evidence="1">Uncharacterized protein</fullName>
    </submittedName>
</protein>
<evidence type="ECO:0000313" key="1">
    <source>
        <dbReference type="EMBL" id="GIL56443.1"/>
    </source>
</evidence>
<comment type="caution">
    <text evidence="1">The sequence shown here is derived from an EMBL/GenBank/DDBJ whole genome shotgun (WGS) entry which is preliminary data.</text>
</comment>
<reference evidence="1" key="1">
    <citation type="journal article" date="2021" name="Proc. Natl. Acad. Sci. U.S.A.">
        <title>Three genomes in the algal genus Volvox reveal the fate of a haploid sex-determining region after a transition to homothallism.</title>
        <authorList>
            <person name="Yamamoto K."/>
            <person name="Hamaji T."/>
            <person name="Kawai-Toyooka H."/>
            <person name="Matsuzaki R."/>
            <person name="Takahashi F."/>
            <person name="Nishimura Y."/>
            <person name="Kawachi M."/>
            <person name="Noguchi H."/>
            <person name="Minakuchi Y."/>
            <person name="Umen J.G."/>
            <person name="Toyoda A."/>
            <person name="Nozaki H."/>
        </authorList>
    </citation>
    <scope>NUCLEOTIDE SEQUENCE</scope>
    <source>
        <strain evidence="1">NIES-3780</strain>
    </source>
</reference>
<feature type="non-terminal residue" evidence="1">
    <location>
        <position position="107"/>
    </location>
</feature>
<dbReference type="AlphaFoldDB" id="A0A8J4B8N5"/>